<feature type="domain" description="Heat-inducible transcription repressor HrcA C-terminal" evidence="6">
    <location>
        <begin position="110"/>
        <end position="319"/>
    </location>
</feature>
<evidence type="ECO:0000256" key="1">
    <source>
        <dbReference type="ARBA" id="ARBA00022491"/>
    </source>
</evidence>
<name>A0ABZ2RT24_9BACT</name>
<dbReference type="InterPro" id="IPR036388">
    <property type="entry name" value="WH-like_DNA-bd_sf"/>
</dbReference>
<evidence type="ECO:0000256" key="5">
    <source>
        <dbReference type="HAMAP-Rule" id="MF_00081"/>
    </source>
</evidence>
<gene>
    <name evidence="5 7" type="primary">hrcA</name>
    <name evidence="7" type="ORF">WG617_02090</name>
</gene>
<keyword evidence="8" id="KW-1185">Reference proteome</keyword>
<organism evidence="7 8">
    <name type="scientific">Mycoplasmopsis felifaucium</name>
    <dbReference type="NCBI Taxonomy" id="35768"/>
    <lineage>
        <taxon>Bacteria</taxon>
        <taxon>Bacillati</taxon>
        <taxon>Mycoplasmatota</taxon>
        <taxon>Mycoplasmoidales</taxon>
        <taxon>Metamycoplasmataceae</taxon>
        <taxon>Mycoplasmopsis</taxon>
    </lineage>
</organism>
<keyword evidence="3 5" id="KW-0346">Stress response</keyword>
<dbReference type="SUPFAM" id="SSF55781">
    <property type="entry name" value="GAF domain-like"/>
    <property type="match status" value="1"/>
</dbReference>
<keyword evidence="1 5" id="KW-0678">Repressor</keyword>
<dbReference type="Gene3D" id="1.10.10.10">
    <property type="entry name" value="Winged helix-like DNA-binding domain superfamily/Winged helix DNA-binding domain"/>
    <property type="match status" value="1"/>
</dbReference>
<dbReference type="EMBL" id="CP148067">
    <property type="protein sequence ID" value="WXL28805.1"/>
    <property type="molecule type" value="Genomic_DNA"/>
</dbReference>
<evidence type="ECO:0000256" key="4">
    <source>
        <dbReference type="ARBA" id="ARBA00023163"/>
    </source>
</evidence>
<comment type="similarity">
    <text evidence="5">Belongs to the HrcA family.</text>
</comment>
<evidence type="ECO:0000256" key="3">
    <source>
        <dbReference type="ARBA" id="ARBA00023016"/>
    </source>
</evidence>
<protein>
    <recommendedName>
        <fullName evidence="5">Heat-inducible transcription repressor HrcA</fullName>
    </recommendedName>
</protein>
<evidence type="ECO:0000256" key="2">
    <source>
        <dbReference type="ARBA" id="ARBA00023015"/>
    </source>
</evidence>
<accession>A0ABZ2RT24</accession>
<keyword evidence="2 5" id="KW-0805">Transcription regulation</keyword>
<reference evidence="7" key="1">
    <citation type="submission" date="2024-03" db="EMBL/GenBank/DDBJ databases">
        <title>Complete genome sequence of Mycoplasma felifaucium Z921 isolated from the trachea of a cheetah.</title>
        <authorList>
            <person name="Spergser J."/>
        </authorList>
    </citation>
    <scope>NUCLEOTIDE SEQUENCE [LARGE SCALE GENOMIC DNA]</scope>
    <source>
        <strain evidence="7">Z921</strain>
    </source>
</reference>
<dbReference type="InterPro" id="IPR002571">
    <property type="entry name" value="HrcA"/>
</dbReference>
<dbReference type="NCBIfam" id="TIGR00331">
    <property type="entry name" value="hrcA"/>
    <property type="match status" value="1"/>
</dbReference>
<dbReference type="InterPro" id="IPR036390">
    <property type="entry name" value="WH_DNA-bd_sf"/>
</dbReference>
<evidence type="ECO:0000313" key="8">
    <source>
        <dbReference type="Proteomes" id="UP001477443"/>
    </source>
</evidence>
<dbReference type="PIRSF" id="PIRSF005485">
    <property type="entry name" value="HrcA"/>
    <property type="match status" value="1"/>
</dbReference>
<dbReference type="RefSeq" id="WP_338822354.1">
    <property type="nucleotide sequence ID" value="NZ_CP148067.1"/>
</dbReference>
<comment type="function">
    <text evidence="5">Negative regulator of class I heat shock genes (grpE-dnaK-dnaJ and groELS operons). Prevents heat-shock induction of these operons.</text>
</comment>
<dbReference type="Proteomes" id="UP001477443">
    <property type="component" value="Chromosome"/>
</dbReference>
<keyword evidence="4 5" id="KW-0804">Transcription</keyword>
<proteinExistence type="inferred from homology"/>
<evidence type="ECO:0000259" key="6">
    <source>
        <dbReference type="Pfam" id="PF01628"/>
    </source>
</evidence>
<evidence type="ECO:0000313" key="7">
    <source>
        <dbReference type="EMBL" id="WXL28805.1"/>
    </source>
</evidence>
<dbReference type="PANTHER" id="PTHR34824">
    <property type="entry name" value="HEAT-INDUCIBLE TRANSCRIPTION REPRESSOR HRCA"/>
    <property type="match status" value="1"/>
</dbReference>
<sequence length="338" mass="38425">MDNLDFNEIHDSDEKLILKCTVEAYIETGYPVSSQLLIEKYNIKFSSAKIRSLMNKLELKGFLEKRHTSSGRVPSTKGYNYYAHYLTKDDISSLKNKMKDLFAKRRVSIDQTVKEVANLLAETIGVTLVTTESNENATLVMLQLVPINDFQGTVVIVNSYGEAITKLITIDPDVVTMNDLRIAMRIFKERLINVPLVKLCEAAQALRPILAESIKNYESVLENIASQIFEFHFESKNNVYGKDNIILADDIARTDLLKILDTIENKSIWESIEADLSEDENIKIAICNDHSTFITRKIKNAKFKEISLVGTNRMNYAKGISALELFEELVKNDKNIKE</sequence>
<dbReference type="SUPFAM" id="SSF46785">
    <property type="entry name" value="Winged helix' DNA-binding domain"/>
    <property type="match status" value="1"/>
</dbReference>
<dbReference type="InterPro" id="IPR021153">
    <property type="entry name" value="HrcA_C"/>
</dbReference>
<dbReference type="PANTHER" id="PTHR34824:SF1">
    <property type="entry name" value="HEAT-INDUCIBLE TRANSCRIPTION REPRESSOR HRCA"/>
    <property type="match status" value="1"/>
</dbReference>
<dbReference type="Pfam" id="PF01628">
    <property type="entry name" value="HrcA"/>
    <property type="match status" value="1"/>
</dbReference>
<dbReference type="HAMAP" id="MF_00081">
    <property type="entry name" value="HrcA"/>
    <property type="match status" value="1"/>
</dbReference>